<dbReference type="Gene3D" id="3.30.70.330">
    <property type="match status" value="1"/>
</dbReference>
<proteinExistence type="inferred from homology"/>
<evidence type="ECO:0000256" key="3">
    <source>
        <dbReference type="ARBA" id="ARBA00023274"/>
    </source>
</evidence>
<gene>
    <name evidence="4 5" type="primary">rplW</name>
    <name evidence="5" type="ORF">GCM10007878_08880</name>
</gene>
<keyword evidence="4" id="KW-0699">rRNA-binding</keyword>
<dbReference type="InterPro" id="IPR013025">
    <property type="entry name" value="Ribosomal_uL23-like"/>
</dbReference>
<keyword evidence="2 4" id="KW-0689">Ribosomal protein</keyword>
<dbReference type="SUPFAM" id="SSF54189">
    <property type="entry name" value="Ribosomal proteins S24e, L23 and L15e"/>
    <property type="match status" value="1"/>
</dbReference>
<comment type="subunit">
    <text evidence="4">Part of the 50S ribosomal subunit. Contacts protein L29, and trigger factor when it is bound to the ribosome.</text>
</comment>
<dbReference type="RefSeq" id="WP_027849803.1">
    <property type="nucleotide sequence ID" value="NZ_BSOR01000016.1"/>
</dbReference>
<keyword evidence="3 4" id="KW-0687">Ribonucleoprotein</keyword>
<dbReference type="Pfam" id="PF00276">
    <property type="entry name" value="Ribosomal_L23"/>
    <property type="match status" value="1"/>
</dbReference>
<dbReference type="NCBIfam" id="NF004359">
    <property type="entry name" value="PRK05738.1-3"/>
    <property type="match status" value="1"/>
</dbReference>
<dbReference type="InterPro" id="IPR012677">
    <property type="entry name" value="Nucleotide-bd_a/b_plait_sf"/>
</dbReference>
<dbReference type="PANTHER" id="PTHR11620">
    <property type="entry name" value="60S RIBOSOMAL PROTEIN L23A"/>
    <property type="match status" value="1"/>
</dbReference>
<dbReference type="Proteomes" id="UP001156682">
    <property type="component" value="Unassembled WGS sequence"/>
</dbReference>
<dbReference type="InterPro" id="IPR012678">
    <property type="entry name" value="Ribosomal_uL23/eL15/eS24_sf"/>
</dbReference>
<dbReference type="HAMAP" id="MF_01369_B">
    <property type="entry name" value="Ribosomal_uL23_B"/>
    <property type="match status" value="1"/>
</dbReference>
<protein>
    <recommendedName>
        <fullName evidence="4">Large ribosomal subunit protein uL23</fullName>
    </recommendedName>
</protein>
<keyword evidence="4" id="KW-0694">RNA-binding</keyword>
<comment type="caution">
    <text evidence="5">The sequence shown here is derived from an EMBL/GenBank/DDBJ whole genome shotgun (WGS) entry which is preliminary data.</text>
</comment>
<evidence type="ECO:0000256" key="2">
    <source>
        <dbReference type="ARBA" id="ARBA00022980"/>
    </source>
</evidence>
<dbReference type="GO" id="GO:0005840">
    <property type="term" value="C:ribosome"/>
    <property type="evidence" value="ECO:0007669"/>
    <property type="project" value="UniProtKB-KW"/>
</dbReference>
<evidence type="ECO:0000313" key="5">
    <source>
        <dbReference type="EMBL" id="GLR63453.1"/>
    </source>
</evidence>
<evidence type="ECO:0000313" key="6">
    <source>
        <dbReference type="Proteomes" id="UP001156682"/>
    </source>
</evidence>
<reference evidence="6" key="1">
    <citation type="journal article" date="2019" name="Int. J. Syst. Evol. Microbiol.">
        <title>The Global Catalogue of Microorganisms (GCM) 10K type strain sequencing project: providing services to taxonomists for standard genome sequencing and annotation.</title>
        <authorList>
            <consortium name="The Broad Institute Genomics Platform"/>
            <consortium name="The Broad Institute Genome Sequencing Center for Infectious Disease"/>
            <person name="Wu L."/>
            <person name="Ma J."/>
        </authorList>
    </citation>
    <scope>NUCLEOTIDE SEQUENCE [LARGE SCALE GENOMIC DNA]</scope>
    <source>
        <strain evidence="6">NBRC 100033</strain>
    </source>
</reference>
<evidence type="ECO:0000256" key="4">
    <source>
        <dbReference type="HAMAP-Rule" id="MF_01369"/>
    </source>
</evidence>
<dbReference type="EMBL" id="BSOR01000016">
    <property type="protein sequence ID" value="GLR63453.1"/>
    <property type="molecule type" value="Genomic_DNA"/>
</dbReference>
<dbReference type="NCBIfam" id="NF004363">
    <property type="entry name" value="PRK05738.2-4"/>
    <property type="match status" value="1"/>
</dbReference>
<comment type="similarity">
    <text evidence="1 4">Belongs to the universal ribosomal protein uL23 family.</text>
</comment>
<accession>A0ABQ5ZZM7</accession>
<evidence type="ECO:0000256" key="1">
    <source>
        <dbReference type="ARBA" id="ARBA00006700"/>
    </source>
</evidence>
<organism evidence="5 6">
    <name type="scientific">Marinospirillum insulare</name>
    <dbReference type="NCBI Taxonomy" id="217169"/>
    <lineage>
        <taxon>Bacteria</taxon>
        <taxon>Pseudomonadati</taxon>
        <taxon>Pseudomonadota</taxon>
        <taxon>Gammaproteobacteria</taxon>
        <taxon>Oceanospirillales</taxon>
        <taxon>Oceanospirillaceae</taxon>
        <taxon>Marinospirillum</taxon>
    </lineage>
</organism>
<keyword evidence="6" id="KW-1185">Reference proteome</keyword>
<comment type="function">
    <text evidence="4">One of the early assembly proteins it binds 23S rRNA. One of the proteins that surrounds the polypeptide exit tunnel on the outside of the ribosome. Forms the main docking site for trigger factor binding to the ribosome.</text>
</comment>
<name>A0ABQ5ZZM7_9GAMM</name>
<sequence>MNQERIFKVLLGPHMTEKATLLADEKNQYVFKVATDATKLEIKKAVEKLFDVKVNAVSVINAKSKTRRTLHGLGRRKGFRKAMVSLAEGQAIDFADAE</sequence>